<dbReference type="RefSeq" id="WP_084519836.1">
    <property type="nucleotide sequence ID" value="NZ_QQAZ01000001.1"/>
</dbReference>
<dbReference type="InterPro" id="IPR003399">
    <property type="entry name" value="Mce/MlaD"/>
</dbReference>
<feature type="domain" description="Mce/MlaD" evidence="2">
    <location>
        <begin position="53"/>
        <end position="126"/>
    </location>
</feature>
<dbReference type="STRING" id="1210089.GCA_001613165_04100"/>
<name>A0A370HF62_9NOCA</name>
<dbReference type="NCBIfam" id="TIGR00996">
    <property type="entry name" value="Mtu_fam_mce"/>
    <property type="match status" value="1"/>
</dbReference>
<dbReference type="PANTHER" id="PTHR33371">
    <property type="entry name" value="INTERMEMBRANE PHOSPHOLIPID TRANSPORT SYSTEM BINDING PROTEIN MLAD-RELATED"/>
    <property type="match status" value="1"/>
</dbReference>
<evidence type="ECO:0000313" key="5">
    <source>
        <dbReference type="Proteomes" id="UP000255355"/>
    </source>
</evidence>
<reference evidence="4 5" key="1">
    <citation type="submission" date="2018-07" db="EMBL/GenBank/DDBJ databases">
        <title>Genomic Encyclopedia of Type Strains, Phase IV (KMG-IV): sequencing the most valuable type-strain genomes for metagenomic binning, comparative biology and taxonomic classification.</title>
        <authorList>
            <person name="Goeker M."/>
        </authorList>
    </citation>
    <scope>NUCLEOTIDE SEQUENCE [LARGE SCALE GENOMIC DNA]</scope>
    <source>
        <strain evidence="4 5">DSM 44952</strain>
    </source>
</reference>
<sequence length="340" mass="36176">MISLIPSGARLRDFLADHGVQTSQLRWGIAGVVVSVVALLAAAVVYAVPFEERTYTADFRTSGAARPGDEVRIAGIKVGEVRSVRLAGDHVEIRFGVQRSVPVGEQSSAAVKMLTPIGGHYLALSPKGAKALGGKHIPPERTTTPFELSDIIEAATPKLEEVDGATLRATVSEVNRALAGQPDAVRNIIGNFTGLSQVLADRDRELNQAVQVSDEYIGAVATDRAVLADFVRQLGVVGVTLGQRKADVVRTFDLLQRLADVLHRPIMAYGDSIEPAVTEFEQLFDKVFQDPAKIQTVIDGIKEFVAKISAMLGPDGLRIAPPPAPGAGVAICIPYQGKAC</sequence>
<dbReference type="InterPro" id="IPR024516">
    <property type="entry name" value="Mce_C"/>
</dbReference>
<accession>A0A370HF62</accession>
<dbReference type="InterPro" id="IPR005693">
    <property type="entry name" value="Mce"/>
</dbReference>
<dbReference type="Pfam" id="PF02470">
    <property type="entry name" value="MlaD"/>
    <property type="match status" value="1"/>
</dbReference>
<evidence type="ECO:0000259" key="3">
    <source>
        <dbReference type="Pfam" id="PF11887"/>
    </source>
</evidence>
<dbReference type="InterPro" id="IPR052336">
    <property type="entry name" value="MlaD_Phospholipid_Transporter"/>
</dbReference>
<dbReference type="Pfam" id="PF11887">
    <property type="entry name" value="Mce4_CUP1"/>
    <property type="match status" value="1"/>
</dbReference>
<keyword evidence="5" id="KW-1185">Reference proteome</keyword>
<proteinExistence type="predicted"/>
<gene>
    <name evidence="4" type="ORF">DFR68_101679</name>
</gene>
<evidence type="ECO:0000256" key="1">
    <source>
        <dbReference type="SAM" id="Phobius"/>
    </source>
</evidence>
<dbReference type="EMBL" id="QQAZ01000001">
    <property type="protein sequence ID" value="RDI55843.1"/>
    <property type="molecule type" value="Genomic_DNA"/>
</dbReference>
<evidence type="ECO:0000313" key="4">
    <source>
        <dbReference type="EMBL" id="RDI55843.1"/>
    </source>
</evidence>
<dbReference type="OrthoDB" id="4379218at2"/>
<protein>
    <submittedName>
        <fullName evidence="4">Phospholipid/cholesterol/gamma-HCH transport system substrate-binding protein</fullName>
    </submittedName>
</protein>
<feature type="domain" description="Mammalian cell entry C-terminal" evidence="3">
    <location>
        <begin position="134"/>
        <end position="314"/>
    </location>
</feature>
<organism evidence="4 5">
    <name type="scientific">Nocardia mexicana</name>
    <dbReference type="NCBI Taxonomy" id="279262"/>
    <lineage>
        <taxon>Bacteria</taxon>
        <taxon>Bacillati</taxon>
        <taxon>Actinomycetota</taxon>
        <taxon>Actinomycetes</taxon>
        <taxon>Mycobacteriales</taxon>
        <taxon>Nocardiaceae</taxon>
        <taxon>Nocardia</taxon>
    </lineage>
</organism>
<keyword evidence="1" id="KW-0472">Membrane</keyword>
<keyword evidence="1" id="KW-1133">Transmembrane helix</keyword>
<keyword evidence="1" id="KW-0812">Transmembrane</keyword>
<dbReference type="AlphaFoldDB" id="A0A370HF62"/>
<dbReference type="Proteomes" id="UP000255355">
    <property type="component" value="Unassembled WGS sequence"/>
</dbReference>
<dbReference type="GO" id="GO:0005576">
    <property type="term" value="C:extracellular region"/>
    <property type="evidence" value="ECO:0007669"/>
    <property type="project" value="TreeGrafter"/>
</dbReference>
<dbReference type="PANTHER" id="PTHR33371:SF18">
    <property type="entry name" value="MCE-FAMILY PROTEIN MCE3C"/>
    <property type="match status" value="1"/>
</dbReference>
<feature type="transmembrane region" description="Helical" evidence="1">
    <location>
        <begin position="27"/>
        <end position="48"/>
    </location>
</feature>
<evidence type="ECO:0000259" key="2">
    <source>
        <dbReference type="Pfam" id="PF02470"/>
    </source>
</evidence>
<comment type="caution">
    <text evidence="4">The sequence shown here is derived from an EMBL/GenBank/DDBJ whole genome shotgun (WGS) entry which is preliminary data.</text>
</comment>